<evidence type="ECO:0000256" key="5">
    <source>
        <dbReference type="ARBA" id="ARBA00022741"/>
    </source>
</evidence>
<keyword evidence="7 9" id="KW-0067">ATP-binding</keyword>
<comment type="caution">
    <text evidence="11">The sequence shown here is derived from an EMBL/GenBank/DDBJ whole genome shotgun (WGS) entry which is preliminary data.</text>
</comment>
<reference evidence="11" key="1">
    <citation type="submission" date="2023-07" db="EMBL/GenBank/DDBJ databases">
        <title>Genomic Encyclopedia of Type Strains, Phase IV (KMG-IV): sequencing the most valuable type-strain genomes for metagenomic binning, comparative biology and taxonomic classification.</title>
        <authorList>
            <person name="Goeker M."/>
        </authorList>
    </citation>
    <scope>NUCLEOTIDE SEQUENCE</scope>
    <source>
        <strain evidence="11">DSM 24202</strain>
    </source>
</reference>
<dbReference type="Gene3D" id="3.40.50.300">
    <property type="entry name" value="P-loop containing nucleotide triphosphate hydrolases"/>
    <property type="match status" value="1"/>
</dbReference>
<dbReference type="InterPro" id="IPR027417">
    <property type="entry name" value="P-loop_NTPase"/>
</dbReference>
<dbReference type="Gene3D" id="3.30.63.10">
    <property type="entry name" value="Guanylate Kinase phosphate binding domain"/>
    <property type="match status" value="1"/>
</dbReference>
<evidence type="ECO:0000313" key="12">
    <source>
        <dbReference type="Proteomes" id="UP001238163"/>
    </source>
</evidence>
<dbReference type="AlphaFoldDB" id="A0AAE3VG46"/>
<keyword evidence="12" id="KW-1185">Reference proteome</keyword>
<dbReference type="EC" id="2.7.4.8" evidence="2 9"/>
<protein>
    <recommendedName>
        <fullName evidence="3 9">Guanylate kinase</fullName>
        <ecNumber evidence="2 9">2.7.4.8</ecNumber>
    </recommendedName>
    <alternativeName>
        <fullName evidence="8 9">GMP kinase</fullName>
    </alternativeName>
</protein>
<dbReference type="EMBL" id="JAUSVL010000001">
    <property type="protein sequence ID" value="MDQ0289957.1"/>
    <property type="molecule type" value="Genomic_DNA"/>
</dbReference>
<comment type="similarity">
    <text evidence="1 9">Belongs to the guanylate kinase family.</text>
</comment>
<comment type="subcellular location">
    <subcellularLocation>
        <location evidence="9">Cytoplasm</location>
    </subcellularLocation>
</comment>
<keyword evidence="5 9" id="KW-0547">Nucleotide-binding</keyword>
<evidence type="ECO:0000256" key="7">
    <source>
        <dbReference type="ARBA" id="ARBA00022840"/>
    </source>
</evidence>
<dbReference type="Pfam" id="PF00625">
    <property type="entry name" value="Guanylate_kin"/>
    <property type="match status" value="1"/>
</dbReference>
<gene>
    <name evidence="9" type="primary">gmk</name>
    <name evidence="11" type="ORF">J3R75_002064</name>
</gene>
<keyword evidence="6 9" id="KW-0418">Kinase</keyword>
<evidence type="ECO:0000313" key="11">
    <source>
        <dbReference type="EMBL" id="MDQ0289957.1"/>
    </source>
</evidence>
<dbReference type="InterPro" id="IPR020590">
    <property type="entry name" value="Guanylate_kinase_CS"/>
</dbReference>
<dbReference type="PROSITE" id="PS00856">
    <property type="entry name" value="GUANYLATE_KINASE_1"/>
    <property type="match status" value="1"/>
</dbReference>
<dbReference type="NCBIfam" id="TIGR03263">
    <property type="entry name" value="guanyl_kin"/>
    <property type="match status" value="1"/>
</dbReference>
<keyword evidence="9" id="KW-0963">Cytoplasm</keyword>
<dbReference type="SMART" id="SM00072">
    <property type="entry name" value="GuKc"/>
    <property type="match status" value="1"/>
</dbReference>
<dbReference type="HAMAP" id="MF_00328">
    <property type="entry name" value="Guanylate_kinase"/>
    <property type="match status" value="1"/>
</dbReference>
<dbReference type="SUPFAM" id="SSF52540">
    <property type="entry name" value="P-loop containing nucleoside triphosphate hydrolases"/>
    <property type="match status" value="1"/>
</dbReference>
<evidence type="ECO:0000256" key="1">
    <source>
        <dbReference type="ARBA" id="ARBA00005790"/>
    </source>
</evidence>
<dbReference type="GO" id="GO:0005829">
    <property type="term" value="C:cytosol"/>
    <property type="evidence" value="ECO:0007669"/>
    <property type="project" value="TreeGrafter"/>
</dbReference>
<dbReference type="FunFam" id="3.30.63.10:FF:000002">
    <property type="entry name" value="Guanylate kinase 1"/>
    <property type="match status" value="1"/>
</dbReference>
<dbReference type="InterPro" id="IPR008144">
    <property type="entry name" value="Guanylate_kin-like_dom"/>
</dbReference>
<dbReference type="InterPro" id="IPR017665">
    <property type="entry name" value="Guanylate_kinase"/>
</dbReference>
<dbReference type="PROSITE" id="PS50052">
    <property type="entry name" value="GUANYLATE_KINASE_2"/>
    <property type="match status" value="1"/>
</dbReference>
<organism evidence="11 12">
    <name type="scientific">Oligosphaera ethanolica</name>
    <dbReference type="NCBI Taxonomy" id="760260"/>
    <lineage>
        <taxon>Bacteria</taxon>
        <taxon>Pseudomonadati</taxon>
        <taxon>Lentisphaerota</taxon>
        <taxon>Oligosphaeria</taxon>
        <taxon>Oligosphaerales</taxon>
        <taxon>Oligosphaeraceae</taxon>
        <taxon>Oligosphaera</taxon>
    </lineage>
</organism>
<accession>A0AAE3VG46</accession>
<name>A0AAE3VG46_9BACT</name>
<dbReference type="RefSeq" id="WP_307261391.1">
    <property type="nucleotide sequence ID" value="NZ_JAUSVL010000001.1"/>
</dbReference>
<dbReference type="PANTHER" id="PTHR23117">
    <property type="entry name" value="GUANYLATE KINASE-RELATED"/>
    <property type="match status" value="1"/>
</dbReference>
<evidence type="ECO:0000256" key="4">
    <source>
        <dbReference type="ARBA" id="ARBA00022679"/>
    </source>
</evidence>
<evidence type="ECO:0000256" key="8">
    <source>
        <dbReference type="ARBA" id="ARBA00030128"/>
    </source>
</evidence>
<keyword evidence="4 9" id="KW-0808">Transferase</keyword>
<feature type="binding site" evidence="9">
    <location>
        <begin position="15"/>
        <end position="22"/>
    </location>
    <ligand>
        <name>ATP</name>
        <dbReference type="ChEBI" id="CHEBI:30616"/>
    </ligand>
</feature>
<dbReference type="CDD" id="cd00071">
    <property type="entry name" value="GMPK"/>
    <property type="match status" value="1"/>
</dbReference>
<dbReference type="Proteomes" id="UP001238163">
    <property type="component" value="Unassembled WGS sequence"/>
</dbReference>
<dbReference type="GO" id="GO:0005524">
    <property type="term" value="F:ATP binding"/>
    <property type="evidence" value="ECO:0007669"/>
    <property type="project" value="UniProtKB-UniRule"/>
</dbReference>
<evidence type="ECO:0000256" key="9">
    <source>
        <dbReference type="HAMAP-Rule" id="MF_00328"/>
    </source>
</evidence>
<proteinExistence type="inferred from homology"/>
<dbReference type="PANTHER" id="PTHR23117:SF13">
    <property type="entry name" value="GUANYLATE KINASE"/>
    <property type="match status" value="1"/>
</dbReference>
<evidence type="ECO:0000256" key="3">
    <source>
        <dbReference type="ARBA" id="ARBA00016296"/>
    </source>
</evidence>
<feature type="domain" description="Guanylate kinase-like" evidence="10">
    <location>
        <begin position="8"/>
        <end position="193"/>
    </location>
</feature>
<comment type="catalytic activity">
    <reaction evidence="9">
        <text>GMP + ATP = GDP + ADP</text>
        <dbReference type="Rhea" id="RHEA:20780"/>
        <dbReference type="ChEBI" id="CHEBI:30616"/>
        <dbReference type="ChEBI" id="CHEBI:58115"/>
        <dbReference type="ChEBI" id="CHEBI:58189"/>
        <dbReference type="ChEBI" id="CHEBI:456216"/>
        <dbReference type="EC" id="2.7.4.8"/>
    </reaction>
</comment>
<comment type="function">
    <text evidence="9">Essential for recycling GMP and indirectly, cGMP.</text>
</comment>
<evidence type="ECO:0000256" key="6">
    <source>
        <dbReference type="ARBA" id="ARBA00022777"/>
    </source>
</evidence>
<sequence length="208" mass="22839">MSEAAQLGTALIFSGPSGVGKSTVCRCVFEQYPGLRFSVSCTTRSPRPGEVDGVHYHFLTREAFLAHLAAGDFLEHAEVHGNYYGTLQSELLPHLRGGVDVLLDIDVQGMRQASGILRGMADIAPSVVTVFLAPPSLAVLEQRLRGRGTESEETIQRRLGNARAELSSWREYDYIVISDIVERSAADMLAIIRAARCRTASQHKEPWL</sequence>
<dbReference type="InterPro" id="IPR008145">
    <property type="entry name" value="GK/Ca_channel_bsu"/>
</dbReference>
<evidence type="ECO:0000256" key="2">
    <source>
        <dbReference type="ARBA" id="ARBA00012961"/>
    </source>
</evidence>
<dbReference type="GO" id="GO:0004385">
    <property type="term" value="F:GMP kinase activity"/>
    <property type="evidence" value="ECO:0007669"/>
    <property type="project" value="UniProtKB-UniRule"/>
</dbReference>
<evidence type="ECO:0000259" key="10">
    <source>
        <dbReference type="PROSITE" id="PS50052"/>
    </source>
</evidence>